<organism evidence="2 3">
    <name type="scientific">Jatrophihabitans lederbergiae</name>
    <dbReference type="NCBI Taxonomy" id="3075547"/>
    <lineage>
        <taxon>Bacteria</taxon>
        <taxon>Bacillati</taxon>
        <taxon>Actinomycetota</taxon>
        <taxon>Actinomycetes</taxon>
        <taxon>Jatrophihabitantales</taxon>
        <taxon>Jatrophihabitantaceae</taxon>
        <taxon>Jatrophihabitans</taxon>
    </lineage>
</organism>
<name>A0ABU2J972_9ACTN</name>
<keyword evidence="2" id="KW-0503">Monooxygenase</keyword>
<feature type="domain" description="ABM" evidence="1">
    <location>
        <begin position="10"/>
        <end position="61"/>
    </location>
</feature>
<accession>A0ABU2J972</accession>
<dbReference type="RefSeq" id="WP_311422690.1">
    <property type="nucleotide sequence ID" value="NZ_JAVREH010000008.1"/>
</dbReference>
<dbReference type="GO" id="GO:0004497">
    <property type="term" value="F:monooxygenase activity"/>
    <property type="evidence" value="ECO:0007669"/>
    <property type="project" value="UniProtKB-KW"/>
</dbReference>
<dbReference type="Proteomes" id="UP001183176">
    <property type="component" value="Unassembled WGS sequence"/>
</dbReference>
<comment type="caution">
    <text evidence="2">The sequence shown here is derived from an EMBL/GenBank/DDBJ whole genome shotgun (WGS) entry which is preliminary data.</text>
</comment>
<gene>
    <name evidence="2" type="ORF">RM423_09035</name>
</gene>
<proteinExistence type="predicted"/>
<evidence type="ECO:0000313" key="2">
    <source>
        <dbReference type="EMBL" id="MDT0261536.1"/>
    </source>
</evidence>
<dbReference type="SUPFAM" id="SSF54909">
    <property type="entry name" value="Dimeric alpha+beta barrel"/>
    <property type="match status" value="1"/>
</dbReference>
<keyword evidence="2" id="KW-0560">Oxidoreductase</keyword>
<dbReference type="InterPro" id="IPR011008">
    <property type="entry name" value="Dimeric_a/b-barrel"/>
</dbReference>
<reference evidence="3" key="1">
    <citation type="submission" date="2023-07" db="EMBL/GenBank/DDBJ databases">
        <title>30 novel species of actinomycetes from the DSMZ collection.</title>
        <authorList>
            <person name="Nouioui I."/>
        </authorList>
    </citation>
    <scope>NUCLEOTIDE SEQUENCE [LARGE SCALE GENOMIC DNA]</scope>
    <source>
        <strain evidence="3">DSM 44399</strain>
    </source>
</reference>
<dbReference type="EMBL" id="JAVREH010000008">
    <property type="protein sequence ID" value="MDT0261536.1"/>
    <property type="molecule type" value="Genomic_DNA"/>
</dbReference>
<protein>
    <submittedName>
        <fullName evidence="2">Antibiotic biosynthesis monooxygenase family protein</fullName>
    </submittedName>
</protein>
<keyword evidence="3" id="KW-1185">Reference proteome</keyword>
<dbReference type="Gene3D" id="3.30.70.100">
    <property type="match status" value="1"/>
</dbReference>
<dbReference type="InterPro" id="IPR007138">
    <property type="entry name" value="ABM_dom"/>
</dbReference>
<dbReference type="Pfam" id="PF03992">
    <property type="entry name" value="ABM"/>
    <property type="match status" value="1"/>
</dbReference>
<evidence type="ECO:0000259" key="1">
    <source>
        <dbReference type="Pfam" id="PF03992"/>
    </source>
</evidence>
<sequence length="125" mass="13326">MIAILQFRPSGTAEEFLDSAQAALRALAVRPGFLRGSVGRATDDENAWVLLTEWESVGAYRRGLGGYDVKLIATPLMAQALDQPSAFEPLVSIDSEGAETSQGSDRAVDADWVARTDAAVRTVDG</sequence>
<evidence type="ECO:0000313" key="3">
    <source>
        <dbReference type="Proteomes" id="UP001183176"/>
    </source>
</evidence>